<accession>A0A6P6DRM0</accession>
<dbReference type="InterPro" id="IPR001909">
    <property type="entry name" value="KRAB"/>
</dbReference>
<protein>
    <submittedName>
        <fullName evidence="4">Zinc finger protein 669-like</fullName>
    </submittedName>
</protein>
<dbReference type="CDD" id="cd07765">
    <property type="entry name" value="KRAB_A-box"/>
    <property type="match status" value="1"/>
</dbReference>
<dbReference type="RefSeq" id="XP_023562650.1">
    <property type="nucleotide sequence ID" value="XM_023706882.1"/>
</dbReference>
<sequence length="150" mass="16387">MTGAPLDSGCYWTPRSTSDERGGFRCAEDTAGLSRLQSEVPHTSACSAGSDPVGGSARRPHSFLKQRLRLLPAAGCGKDSGTPATEAVTFEDVAVNFSREEWALLDPPQRKLYRDVMWETLRHLAAVGMNSDDRQIEDVYKICRKNLSGA</sequence>
<dbReference type="InterPro" id="IPR036051">
    <property type="entry name" value="KRAB_dom_sf"/>
</dbReference>
<dbReference type="SMART" id="SM00349">
    <property type="entry name" value="KRAB"/>
    <property type="match status" value="1"/>
</dbReference>
<evidence type="ECO:0000313" key="3">
    <source>
        <dbReference type="Proteomes" id="UP000515203"/>
    </source>
</evidence>
<dbReference type="PROSITE" id="PS50805">
    <property type="entry name" value="KRAB"/>
    <property type="match status" value="1"/>
</dbReference>
<dbReference type="GeneID" id="101593052"/>
<dbReference type="AlphaFoldDB" id="A0A6P6DRM0"/>
<evidence type="ECO:0000313" key="4">
    <source>
        <dbReference type="RefSeq" id="XP_023562650.1"/>
    </source>
</evidence>
<dbReference type="PANTHER" id="PTHR23232:SF158">
    <property type="entry name" value="KRAB DOMAIN-CONTAINING PROTEIN 5"/>
    <property type="match status" value="1"/>
</dbReference>
<dbReference type="PANTHER" id="PTHR23232">
    <property type="entry name" value="KRAB DOMAIN C2H2 ZINC FINGER"/>
    <property type="match status" value="1"/>
</dbReference>
<dbReference type="Proteomes" id="UP000515203">
    <property type="component" value="Unplaced"/>
</dbReference>
<feature type="domain" description="KRAB" evidence="2">
    <location>
        <begin position="88"/>
        <end position="150"/>
    </location>
</feature>
<feature type="region of interest" description="Disordered" evidence="1">
    <location>
        <begin position="1"/>
        <end position="20"/>
    </location>
</feature>
<keyword evidence="3" id="KW-1185">Reference proteome</keyword>
<dbReference type="InParanoid" id="A0A6P6DRM0"/>
<organism evidence="3 4">
    <name type="scientific">Octodon degus</name>
    <name type="common">Degu</name>
    <name type="synonym">Sciurus degus</name>
    <dbReference type="NCBI Taxonomy" id="10160"/>
    <lineage>
        <taxon>Eukaryota</taxon>
        <taxon>Metazoa</taxon>
        <taxon>Chordata</taxon>
        <taxon>Craniata</taxon>
        <taxon>Vertebrata</taxon>
        <taxon>Euteleostomi</taxon>
        <taxon>Mammalia</taxon>
        <taxon>Eutheria</taxon>
        <taxon>Euarchontoglires</taxon>
        <taxon>Glires</taxon>
        <taxon>Rodentia</taxon>
        <taxon>Hystricomorpha</taxon>
        <taxon>Octodontidae</taxon>
        <taxon>Octodon</taxon>
    </lineage>
</organism>
<reference evidence="4" key="1">
    <citation type="submission" date="2025-08" db="UniProtKB">
        <authorList>
            <consortium name="RefSeq"/>
        </authorList>
    </citation>
    <scope>IDENTIFICATION</scope>
</reference>
<gene>
    <name evidence="4" type="primary">LOC101593052</name>
</gene>
<dbReference type="Gene3D" id="6.10.140.140">
    <property type="match status" value="1"/>
</dbReference>
<name>A0A6P6DRM0_OCTDE</name>
<dbReference type="InterPro" id="IPR050169">
    <property type="entry name" value="Krueppel_C2H2_ZnF"/>
</dbReference>
<dbReference type="Pfam" id="PF01352">
    <property type="entry name" value="KRAB"/>
    <property type="match status" value="1"/>
</dbReference>
<dbReference type="GO" id="GO:0006355">
    <property type="term" value="P:regulation of DNA-templated transcription"/>
    <property type="evidence" value="ECO:0007669"/>
    <property type="project" value="InterPro"/>
</dbReference>
<evidence type="ECO:0000256" key="1">
    <source>
        <dbReference type="SAM" id="MobiDB-lite"/>
    </source>
</evidence>
<dbReference type="SUPFAM" id="SSF109640">
    <property type="entry name" value="KRAB domain (Kruppel-associated box)"/>
    <property type="match status" value="1"/>
</dbReference>
<proteinExistence type="predicted"/>
<dbReference type="OrthoDB" id="9585558at2759"/>
<evidence type="ECO:0000259" key="2">
    <source>
        <dbReference type="PROSITE" id="PS50805"/>
    </source>
</evidence>